<proteinExistence type="predicted"/>
<comment type="caution">
    <text evidence="2">The sequence shown here is derived from an EMBL/GenBank/DDBJ whole genome shotgun (WGS) entry which is preliminary data.</text>
</comment>
<dbReference type="RefSeq" id="WP_171152611.1">
    <property type="nucleotide sequence ID" value="NZ_JABENB010000001.1"/>
</dbReference>
<dbReference type="Pfam" id="PF11775">
    <property type="entry name" value="CobT_C"/>
    <property type="match status" value="1"/>
</dbReference>
<reference evidence="2 3" key="1">
    <citation type="submission" date="2020-05" db="EMBL/GenBank/DDBJ databases">
        <title>Flexivirga sp. ID2601S isolated from air conditioner.</title>
        <authorList>
            <person name="Kim D.H."/>
        </authorList>
    </citation>
    <scope>NUCLEOTIDE SEQUENCE [LARGE SCALE GENOMIC DNA]</scope>
    <source>
        <strain evidence="2 3">ID2601S</strain>
    </source>
</reference>
<dbReference type="InterPro" id="IPR036465">
    <property type="entry name" value="vWFA_dom_sf"/>
</dbReference>
<dbReference type="PANTHER" id="PTHR41248:SF1">
    <property type="entry name" value="NORD PROTEIN"/>
    <property type="match status" value="1"/>
</dbReference>
<dbReference type="Pfam" id="PF06213">
    <property type="entry name" value="CobT"/>
    <property type="match status" value="1"/>
</dbReference>
<sequence length="536" mass="56619">MSRVPRLVRRGEVLVTGTGSPVSAAHVATAPVTDPRLGPGVADAVAARLRHSSAQVHGELLPADPLAAVVVELAEQLRCESLTPATLPGTVRNLNGLFDAWLDTAHAAGAVDTELGLHVLTVAVLLRSRLLAIPIPAALEDEIEGTRFALAGEIGAPLRSLRRLRHDQRAFAKQARLIGAVLAARFPAPPTKQTGDQVRQLGFVPLVQQQAQPPAGDEPGGSGGETGWGRHVLAEYRVFTTAYDRVTDATTIGRADQRARWQAELDRRPRPVAPQRIARVVTGRLSAPTVDDWRGGAEEGLLDAGRLGGFIASGSTEGIFRTRHTVARPDTAVTLLLDCSGSMRTHGRVVATLVDTIGRGLDLAGIPLTVLGFSTVDWHGGAAARDWKLAGAPEHPGRLGGVHHLVLVPPGASWARGRSGLTALLRPELFAEGVDGEALQWAAGVVAQQDARRRTLVVISDGGPMSTATRDAEGSAYLDAHLTAVADRIEQAGEVRLGAIGIGADLSPFYRRTRVVDEDDDLPTGLVHAMLDLVLS</sequence>
<dbReference type="Proteomes" id="UP000557772">
    <property type="component" value="Unassembled WGS sequence"/>
</dbReference>
<dbReference type="InterPro" id="IPR006538">
    <property type="entry name" value="CobT"/>
</dbReference>
<organism evidence="2 3">
    <name type="scientific">Flexivirga aerilata</name>
    <dbReference type="NCBI Taxonomy" id="1656889"/>
    <lineage>
        <taxon>Bacteria</taxon>
        <taxon>Bacillati</taxon>
        <taxon>Actinomycetota</taxon>
        <taxon>Actinomycetes</taxon>
        <taxon>Micrococcales</taxon>
        <taxon>Dermacoccaceae</taxon>
        <taxon>Flexivirga</taxon>
    </lineage>
</organism>
<evidence type="ECO:0000313" key="2">
    <source>
        <dbReference type="EMBL" id="NNG38622.1"/>
    </source>
</evidence>
<keyword evidence="3" id="KW-1185">Reference proteome</keyword>
<dbReference type="EMBL" id="JABENB010000001">
    <property type="protein sequence ID" value="NNG38622.1"/>
    <property type="molecule type" value="Genomic_DNA"/>
</dbReference>
<evidence type="ECO:0000259" key="1">
    <source>
        <dbReference type="Pfam" id="PF11775"/>
    </source>
</evidence>
<dbReference type="PANTHER" id="PTHR41248">
    <property type="entry name" value="NORD PROTEIN"/>
    <property type="match status" value="1"/>
</dbReference>
<protein>
    <submittedName>
        <fullName evidence="2">Cobalt chelatase</fullName>
    </submittedName>
</protein>
<accession>A0A849APB5</accession>
<dbReference type="GO" id="GO:0009236">
    <property type="term" value="P:cobalamin biosynthetic process"/>
    <property type="evidence" value="ECO:0007669"/>
    <property type="project" value="InterPro"/>
</dbReference>
<evidence type="ECO:0000313" key="3">
    <source>
        <dbReference type="Proteomes" id="UP000557772"/>
    </source>
</evidence>
<dbReference type="InterPro" id="IPR051928">
    <property type="entry name" value="NorD/CobT"/>
</dbReference>
<dbReference type="AlphaFoldDB" id="A0A849APB5"/>
<feature type="domain" description="Cobalamin biosynthesis protein CobT VWA" evidence="1">
    <location>
        <begin position="320"/>
        <end position="533"/>
    </location>
</feature>
<dbReference type="SUPFAM" id="SSF53300">
    <property type="entry name" value="vWA-like"/>
    <property type="match status" value="1"/>
</dbReference>
<name>A0A849APB5_9MICO</name>
<gene>
    <name evidence="2" type="ORF">HJ588_04940</name>
</gene>
<dbReference type="InterPro" id="IPR025861">
    <property type="entry name" value="CobT_VWA_dom"/>
</dbReference>